<dbReference type="InterPro" id="IPR018163">
    <property type="entry name" value="Thr/Ala-tRNA-synth_IIc_edit"/>
</dbReference>
<dbReference type="OrthoDB" id="9802304at2"/>
<dbReference type="InterPro" id="IPR002314">
    <property type="entry name" value="aa-tRNA-synt_IIb"/>
</dbReference>
<evidence type="ECO:0000313" key="17">
    <source>
        <dbReference type="Proteomes" id="UP000244527"/>
    </source>
</evidence>
<dbReference type="SUPFAM" id="SSF81271">
    <property type="entry name" value="TGS-like"/>
    <property type="match status" value="1"/>
</dbReference>
<dbReference type="GO" id="GO:0004829">
    <property type="term" value="F:threonine-tRNA ligase activity"/>
    <property type="evidence" value="ECO:0007669"/>
    <property type="project" value="UniProtKB-UniRule"/>
</dbReference>
<comment type="caution">
    <text evidence="13">Lacks conserved residue(s) required for the propagation of feature annotation.</text>
</comment>
<proteinExistence type="inferred from homology"/>
<dbReference type="InterPro" id="IPR004154">
    <property type="entry name" value="Anticodon-bd"/>
</dbReference>
<dbReference type="PRINTS" id="PR01047">
    <property type="entry name" value="TRNASYNTHTHR"/>
</dbReference>
<dbReference type="FunFam" id="3.30.930.10:FF:000002">
    <property type="entry name" value="Threonine--tRNA ligase"/>
    <property type="match status" value="1"/>
</dbReference>
<comment type="cofactor">
    <cofactor evidence="13">
        <name>Zn(2+)</name>
        <dbReference type="ChEBI" id="CHEBI:29105"/>
    </cofactor>
    <text evidence="13">Binds 1 zinc ion per subunit.</text>
</comment>
<dbReference type="SUPFAM" id="SSF52954">
    <property type="entry name" value="Class II aaRS ABD-related"/>
    <property type="match status" value="1"/>
</dbReference>
<evidence type="ECO:0000256" key="7">
    <source>
        <dbReference type="ARBA" id="ARBA00022833"/>
    </source>
</evidence>
<evidence type="ECO:0000256" key="10">
    <source>
        <dbReference type="ARBA" id="ARBA00022917"/>
    </source>
</evidence>
<keyword evidence="17" id="KW-1185">Reference proteome</keyword>
<evidence type="ECO:0000313" key="16">
    <source>
        <dbReference type="EMBL" id="AWG22869.1"/>
    </source>
</evidence>
<dbReference type="PANTHER" id="PTHR11451:SF44">
    <property type="entry name" value="THREONINE--TRNA LIGASE, CHLOROPLASTIC_MITOCHONDRIAL 2"/>
    <property type="match status" value="1"/>
</dbReference>
<dbReference type="PROSITE" id="PS50862">
    <property type="entry name" value="AA_TRNA_LIGASE_II"/>
    <property type="match status" value="1"/>
</dbReference>
<evidence type="ECO:0000256" key="2">
    <source>
        <dbReference type="ARBA" id="ARBA00022490"/>
    </source>
</evidence>
<keyword evidence="5 13" id="KW-0479">Metal-binding</keyword>
<dbReference type="Gene3D" id="3.30.930.10">
    <property type="entry name" value="Bira Bifunctional Protein, Domain 2"/>
    <property type="match status" value="1"/>
</dbReference>
<keyword evidence="6 13" id="KW-0547">Nucleotide-binding</keyword>
<dbReference type="GO" id="GO:0000049">
    <property type="term" value="F:tRNA binding"/>
    <property type="evidence" value="ECO:0007669"/>
    <property type="project" value="UniProtKB-KW"/>
</dbReference>
<dbReference type="InterPro" id="IPR004095">
    <property type="entry name" value="TGS"/>
</dbReference>
<dbReference type="RefSeq" id="WP_108741782.1">
    <property type="nucleotide sequence ID" value="NZ_CP020918.1"/>
</dbReference>
<evidence type="ECO:0000256" key="5">
    <source>
        <dbReference type="ARBA" id="ARBA00022723"/>
    </source>
</evidence>
<accession>A0A2S1LGN1</accession>
<dbReference type="EMBL" id="CP020918">
    <property type="protein sequence ID" value="AWG22869.1"/>
    <property type="molecule type" value="Genomic_DNA"/>
</dbReference>
<reference evidence="16 17" key="1">
    <citation type="submission" date="2017-04" db="EMBL/GenBank/DDBJ databases">
        <title>Compelte genome sequence of WV33.</title>
        <authorList>
            <person name="Lee P.C."/>
        </authorList>
    </citation>
    <scope>NUCLEOTIDE SEQUENCE [LARGE SCALE GENOMIC DNA]</scope>
    <source>
        <strain evidence="16 17">WV33</strain>
    </source>
</reference>
<protein>
    <recommendedName>
        <fullName evidence="13">Threonine--tRNA ligase</fullName>
        <ecNumber evidence="13">6.1.1.3</ecNumber>
    </recommendedName>
    <alternativeName>
        <fullName evidence="13">Threonyl-tRNA synthetase</fullName>
        <shortName evidence="13">ThrRS</shortName>
    </alternativeName>
</protein>
<dbReference type="SUPFAM" id="SSF55681">
    <property type="entry name" value="Class II aaRS and biotin synthetases"/>
    <property type="match status" value="1"/>
</dbReference>
<evidence type="ECO:0000259" key="14">
    <source>
        <dbReference type="PROSITE" id="PS50862"/>
    </source>
</evidence>
<keyword evidence="9 13" id="KW-0694">RNA-binding</keyword>
<dbReference type="SMART" id="SM00863">
    <property type="entry name" value="tRNA_SAD"/>
    <property type="match status" value="1"/>
</dbReference>
<dbReference type="InterPro" id="IPR002320">
    <property type="entry name" value="Thr-tRNA-ligase_IIa"/>
</dbReference>
<dbReference type="Pfam" id="PF03129">
    <property type="entry name" value="HGTP_anticodon"/>
    <property type="match status" value="1"/>
</dbReference>
<keyword evidence="2 13" id="KW-0963">Cytoplasm</keyword>
<dbReference type="NCBIfam" id="TIGR00418">
    <property type="entry name" value="thrS"/>
    <property type="match status" value="1"/>
</dbReference>
<dbReference type="CDD" id="cd00860">
    <property type="entry name" value="ThrRS_anticodon"/>
    <property type="match status" value="1"/>
</dbReference>
<dbReference type="InterPro" id="IPR033728">
    <property type="entry name" value="ThrRS_core"/>
</dbReference>
<evidence type="ECO:0000256" key="4">
    <source>
        <dbReference type="ARBA" id="ARBA00022598"/>
    </source>
</evidence>
<dbReference type="Proteomes" id="UP000244527">
    <property type="component" value="Chromosome"/>
</dbReference>
<comment type="subunit">
    <text evidence="13">Homodimer.</text>
</comment>
<dbReference type="GO" id="GO:0005737">
    <property type="term" value="C:cytoplasm"/>
    <property type="evidence" value="ECO:0007669"/>
    <property type="project" value="UniProtKB-SubCell"/>
</dbReference>
<dbReference type="GO" id="GO:0006435">
    <property type="term" value="P:threonyl-tRNA aminoacylation"/>
    <property type="evidence" value="ECO:0007669"/>
    <property type="project" value="UniProtKB-UniRule"/>
</dbReference>
<comment type="catalytic activity">
    <reaction evidence="12 13">
        <text>tRNA(Thr) + L-threonine + ATP = L-threonyl-tRNA(Thr) + AMP + diphosphate + H(+)</text>
        <dbReference type="Rhea" id="RHEA:24624"/>
        <dbReference type="Rhea" id="RHEA-COMP:9670"/>
        <dbReference type="Rhea" id="RHEA-COMP:9704"/>
        <dbReference type="ChEBI" id="CHEBI:15378"/>
        <dbReference type="ChEBI" id="CHEBI:30616"/>
        <dbReference type="ChEBI" id="CHEBI:33019"/>
        <dbReference type="ChEBI" id="CHEBI:57926"/>
        <dbReference type="ChEBI" id="CHEBI:78442"/>
        <dbReference type="ChEBI" id="CHEBI:78534"/>
        <dbReference type="ChEBI" id="CHEBI:456215"/>
        <dbReference type="EC" id="6.1.1.3"/>
    </reaction>
</comment>
<dbReference type="InterPro" id="IPR036621">
    <property type="entry name" value="Anticodon-bd_dom_sf"/>
</dbReference>
<dbReference type="Gene3D" id="3.30.54.20">
    <property type="match status" value="1"/>
</dbReference>
<dbReference type="InterPro" id="IPR006195">
    <property type="entry name" value="aa-tRNA-synth_II"/>
</dbReference>
<dbReference type="PROSITE" id="PS51880">
    <property type="entry name" value="TGS"/>
    <property type="match status" value="1"/>
</dbReference>
<evidence type="ECO:0000256" key="12">
    <source>
        <dbReference type="ARBA" id="ARBA00049515"/>
    </source>
</evidence>
<keyword evidence="4 13" id="KW-0436">Ligase</keyword>
<evidence type="ECO:0000259" key="15">
    <source>
        <dbReference type="PROSITE" id="PS51880"/>
    </source>
</evidence>
<keyword evidence="3 13" id="KW-0820">tRNA-binding</keyword>
<feature type="domain" description="Aminoacyl-transfer RNA synthetases class-II family profile" evidence="14">
    <location>
        <begin position="243"/>
        <end position="542"/>
    </location>
</feature>
<evidence type="ECO:0000256" key="11">
    <source>
        <dbReference type="ARBA" id="ARBA00023146"/>
    </source>
</evidence>
<dbReference type="AlphaFoldDB" id="A0A2S1LGN1"/>
<dbReference type="PANTHER" id="PTHR11451">
    <property type="entry name" value="THREONINE-TRNA LIGASE"/>
    <property type="match status" value="1"/>
</dbReference>
<sequence length="644" mass="73609">MITLKLASNIQKTFHQESVSIQDVAESISTSLAKEVLVANVNGQIIDLNYAIPNEAKVNLLTWKDDEGKNAFWHTSAHLLGAALQELYPGVQLGTGPAIDNGFYYDVDFGECKFTKADFNKVENKMLELAQKKSLNNRREVAKTLAIDFFKQHYNPYKLELIEGLSTGSITFYETGNFTDLCAGPHIPNTSFIKAVKLTAISGAYWRANEKNKMLTRVYGISFPKKAELDLYLESLEKAKQRDHRKLGKELELFYFDEQVGMGLPLWAPKGEALRQNLIGFLKKIQMRAGYQHVASPHIGKKELYVTSGHYDKYGHDAFQPIKTPAENEEFFLKPMNCPHHCKIYTTKQRSYKEMPIKYAEFGTVYRYEKSGELHGLTRVRGFTQDDAHIYCRPDQLKEEFLKVIDLVNLVYGKLGFTDFQTQISLRDSTDKEKYLGTDEMWSLAENAIIEATQERGMKTTTKAGEAAFYGPKLDFMIRDAIGRKWQIGTIQVDYMMPENFDLTYTGIDNVQHRPVMIHRALFGSMERFIALLIEHTGGNFPVWLAPTKIILLPIASKYISYCKKIATQINEEFDLQIEVDEREEKIGRKIRDAETQKIPFMLIAGEKESQENKVSIRVHGEGDKGAILVSEFIENFRKQIKII</sequence>
<dbReference type="HAMAP" id="MF_00184">
    <property type="entry name" value="Thr_tRNA_synth"/>
    <property type="match status" value="1"/>
</dbReference>
<dbReference type="EC" id="6.1.1.3" evidence="13"/>
<dbReference type="InterPro" id="IPR012676">
    <property type="entry name" value="TGS-like"/>
</dbReference>
<keyword evidence="7 13" id="KW-0862">Zinc</keyword>
<feature type="binding site" evidence="13">
    <location>
        <position position="519"/>
    </location>
    <ligand>
        <name>Zn(2+)</name>
        <dbReference type="ChEBI" id="CHEBI:29105"/>
        <note>catalytic</note>
    </ligand>
</feature>
<dbReference type="KEGG" id="ffa:FFWV33_15710"/>
<dbReference type="GO" id="GO:0046872">
    <property type="term" value="F:metal ion binding"/>
    <property type="evidence" value="ECO:0007669"/>
    <property type="project" value="UniProtKB-KW"/>
</dbReference>
<dbReference type="FunFam" id="3.30.980.10:FF:000005">
    <property type="entry name" value="Threonyl-tRNA synthetase, mitochondrial"/>
    <property type="match status" value="1"/>
</dbReference>
<dbReference type="SUPFAM" id="SSF55186">
    <property type="entry name" value="ThrRS/AlaRS common domain"/>
    <property type="match status" value="1"/>
</dbReference>
<keyword evidence="8 13" id="KW-0067">ATP-binding</keyword>
<dbReference type="Pfam" id="PF02824">
    <property type="entry name" value="TGS"/>
    <property type="match status" value="1"/>
</dbReference>
<keyword evidence="11 13" id="KW-0030">Aminoacyl-tRNA synthetase</keyword>
<name>A0A2S1LGN1_9FLAO</name>
<dbReference type="FunFam" id="3.40.50.800:FF:000001">
    <property type="entry name" value="Threonine--tRNA ligase"/>
    <property type="match status" value="1"/>
</dbReference>
<organism evidence="16 17">
    <name type="scientific">Flavobacterium faecale</name>
    <dbReference type="NCBI Taxonomy" id="1355330"/>
    <lineage>
        <taxon>Bacteria</taxon>
        <taxon>Pseudomonadati</taxon>
        <taxon>Bacteroidota</taxon>
        <taxon>Flavobacteriia</taxon>
        <taxon>Flavobacteriales</taxon>
        <taxon>Flavobacteriaceae</taxon>
        <taxon>Flavobacterium</taxon>
    </lineage>
</organism>
<feature type="binding site" evidence="13">
    <location>
        <position position="389"/>
    </location>
    <ligand>
        <name>Zn(2+)</name>
        <dbReference type="ChEBI" id="CHEBI:29105"/>
        <note>catalytic</note>
    </ligand>
</feature>
<comment type="similarity">
    <text evidence="1 13">Belongs to the class-II aminoacyl-tRNA synthetase family.</text>
</comment>
<dbReference type="GO" id="GO:0005524">
    <property type="term" value="F:ATP binding"/>
    <property type="evidence" value="ECO:0007669"/>
    <property type="project" value="UniProtKB-UniRule"/>
</dbReference>
<evidence type="ECO:0000256" key="8">
    <source>
        <dbReference type="ARBA" id="ARBA00022840"/>
    </source>
</evidence>
<dbReference type="InterPro" id="IPR012947">
    <property type="entry name" value="tRNA_SAD"/>
</dbReference>
<dbReference type="InterPro" id="IPR047246">
    <property type="entry name" value="ThrRS_anticodon"/>
</dbReference>
<evidence type="ECO:0000256" key="1">
    <source>
        <dbReference type="ARBA" id="ARBA00008226"/>
    </source>
</evidence>
<evidence type="ECO:0000256" key="9">
    <source>
        <dbReference type="ARBA" id="ARBA00022884"/>
    </source>
</evidence>
<feature type="domain" description="TGS" evidence="15">
    <location>
        <begin position="1"/>
        <end position="62"/>
    </location>
</feature>
<dbReference type="CDD" id="cd01667">
    <property type="entry name" value="TGS_ThrRS"/>
    <property type="match status" value="1"/>
</dbReference>
<keyword evidence="10 13" id="KW-0648">Protein biosynthesis</keyword>
<dbReference type="Gene3D" id="3.30.980.10">
    <property type="entry name" value="Threonyl-trna Synthetase, Chain A, domain 2"/>
    <property type="match status" value="1"/>
</dbReference>
<gene>
    <name evidence="13" type="primary">thrS</name>
    <name evidence="16" type="ORF">FFWV33_15710</name>
</gene>
<evidence type="ECO:0000256" key="3">
    <source>
        <dbReference type="ARBA" id="ARBA00022555"/>
    </source>
</evidence>
<dbReference type="InterPro" id="IPR012675">
    <property type="entry name" value="Beta-grasp_dom_sf"/>
</dbReference>
<feature type="binding site" evidence="13">
    <location>
        <position position="338"/>
    </location>
    <ligand>
        <name>Zn(2+)</name>
        <dbReference type="ChEBI" id="CHEBI:29105"/>
        <note>catalytic</note>
    </ligand>
</feature>
<evidence type="ECO:0000256" key="13">
    <source>
        <dbReference type="HAMAP-Rule" id="MF_00184"/>
    </source>
</evidence>
<dbReference type="Gene3D" id="3.40.50.800">
    <property type="entry name" value="Anticodon-binding domain"/>
    <property type="match status" value="1"/>
</dbReference>
<comment type="subcellular location">
    <subcellularLocation>
        <location evidence="13">Cytoplasm</location>
    </subcellularLocation>
</comment>
<dbReference type="Gene3D" id="3.10.20.30">
    <property type="match status" value="1"/>
</dbReference>
<dbReference type="CDD" id="cd00771">
    <property type="entry name" value="ThrRS_core"/>
    <property type="match status" value="1"/>
</dbReference>
<dbReference type="Pfam" id="PF07973">
    <property type="entry name" value="tRNA_SAD"/>
    <property type="match status" value="1"/>
</dbReference>
<dbReference type="Pfam" id="PF00587">
    <property type="entry name" value="tRNA-synt_2b"/>
    <property type="match status" value="1"/>
</dbReference>
<evidence type="ECO:0000256" key="6">
    <source>
        <dbReference type="ARBA" id="ARBA00022741"/>
    </source>
</evidence>
<dbReference type="InterPro" id="IPR045864">
    <property type="entry name" value="aa-tRNA-synth_II/BPL/LPL"/>
</dbReference>